<evidence type="ECO:0000256" key="5">
    <source>
        <dbReference type="ARBA" id="ARBA00023002"/>
    </source>
</evidence>
<evidence type="ECO:0000256" key="4">
    <source>
        <dbReference type="ARBA" id="ARBA00022857"/>
    </source>
</evidence>
<evidence type="ECO:0000256" key="2">
    <source>
        <dbReference type="ARBA" id="ARBA00022630"/>
    </source>
</evidence>
<keyword evidence="7" id="KW-1185">Reference proteome</keyword>
<evidence type="ECO:0000256" key="1">
    <source>
        <dbReference type="ARBA" id="ARBA00009183"/>
    </source>
</evidence>
<proteinExistence type="inferred from homology"/>
<keyword evidence="5" id="KW-0560">Oxidoreductase</keyword>
<evidence type="ECO:0000256" key="3">
    <source>
        <dbReference type="ARBA" id="ARBA00022827"/>
    </source>
</evidence>
<organism evidence="6 7">
    <name type="scientific">Microthyrium microscopicum</name>
    <dbReference type="NCBI Taxonomy" id="703497"/>
    <lineage>
        <taxon>Eukaryota</taxon>
        <taxon>Fungi</taxon>
        <taxon>Dikarya</taxon>
        <taxon>Ascomycota</taxon>
        <taxon>Pezizomycotina</taxon>
        <taxon>Dothideomycetes</taxon>
        <taxon>Dothideomycetes incertae sedis</taxon>
        <taxon>Microthyriales</taxon>
        <taxon>Microthyriaceae</taxon>
        <taxon>Microthyrium</taxon>
    </lineage>
</organism>
<evidence type="ECO:0000313" key="6">
    <source>
        <dbReference type="EMBL" id="KAF2664442.1"/>
    </source>
</evidence>
<dbReference type="InterPro" id="IPR050346">
    <property type="entry name" value="FMO-like"/>
</dbReference>
<dbReference type="AlphaFoldDB" id="A0A6A6TXA6"/>
<comment type="similarity">
    <text evidence="1">Belongs to the FMO family.</text>
</comment>
<dbReference type="Pfam" id="PF13450">
    <property type="entry name" value="NAD_binding_8"/>
    <property type="match status" value="1"/>
</dbReference>
<dbReference type="GO" id="GO:0004499">
    <property type="term" value="F:N,N-dimethylaniline monooxygenase activity"/>
    <property type="evidence" value="ECO:0007669"/>
    <property type="project" value="InterPro"/>
</dbReference>
<dbReference type="Gene3D" id="3.50.50.60">
    <property type="entry name" value="FAD/NAD(P)-binding domain"/>
    <property type="match status" value="2"/>
</dbReference>
<dbReference type="EMBL" id="MU004242">
    <property type="protein sequence ID" value="KAF2664442.1"/>
    <property type="molecule type" value="Genomic_DNA"/>
</dbReference>
<reference evidence="6" key="1">
    <citation type="journal article" date="2020" name="Stud. Mycol.">
        <title>101 Dothideomycetes genomes: a test case for predicting lifestyles and emergence of pathogens.</title>
        <authorList>
            <person name="Haridas S."/>
            <person name="Albert R."/>
            <person name="Binder M."/>
            <person name="Bloem J."/>
            <person name="Labutti K."/>
            <person name="Salamov A."/>
            <person name="Andreopoulos B."/>
            <person name="Baker S."/>
            <person name="Barry K."/>
            <person name="Bills G."/>
            <person name="Bluhm B."/>
            <person name="Cannon C."/>
            <person name="Castanera R."/>
            <person name="Culley D."/>
            <person name="Daum C."/>
            <person name="Ezra D."/>
            <person name="Gonzalez J."/>
            <person name="Henrissat B."/>
            <person name="Kuo A."/>
            <person name="Liang C."/>
            <person name="Lipzen A."/>
            <person name="Lutzoni F."/>
            <person name="Magnuson J."/>
            <person name="Mondo S."/>
            <person name="Nolan M."/>
            <person name="Ohm R."/>
            <person name="Pangilinan J."/>
            <person name="Park H.-J."/>
            <person name="Ramirez L."/>
            <person name="Alfaro M."/>
            <person name="Sun H."/>
            <person name="Tritt A."/>
            <person name="Yoshinaga Y."/>
            <person name="Zwiers L.-H."/>
            <person name="Turgeon B."/>
            <person name="Goodwin S."/>
            <person name="Spatafora J."/>
            <person name="Crous P."/>
            <person name="Grigoriev I."/>
        </authorList>
    </citation>
    <scope>NUCLEOTIDE SEQUENCE</scope>
    <source>
        <strain evidence="6">CBS 115976</strain>
    </source>
</reference>
<dbReference type="GO" id="GO:0050660">
    <property type="term" value="F:flavin adenine dinucleotide binding"/>
    <property type="evidence" value="ECO:0007669"/>
    <property type="project" value="InterPro"/>
</dbReference>
<dbReference type="SUPFAM" id="SSF51905">
    <property type="entry name" value="FAD/NAD(P)-binding domain"/>
    <property type="match status" value="2"/>
</dbReference>
<dbReference type="Proteomes" id="UP000799302">
    <property type="component" value="Unassembled WGS sequence"/>
</dbReference>
<dbReference type="PIRSF" id="PIRSF000332">
    <property type="entry name" value="FMO"/>
    <property type="match status" value="1"/>
</dbReference>
<name>A0A6A6TXA6_9PEZI</name>
<dbReference type="PANTHER" id="PTHR23023">
    <property type="entry name" value="DIMETHYLANILINE MONOOXYGENASE"/>
    <property type="match status" value="1"/>
</dbReference>
<dbReference type="Pfam" id="PF00743">
    <property type="entry name" value="FMO-like"/>
    <property type="match status" value="1"/>
</dbReference>
<keyword evidence="3" id="KW-0274">FAD</keyword>
<dbReference type="PRINTS" id="PR00419">
    <property type="entry name" value="ADXRDTASE"/>
</dbReference>
<keyword evidence="2" id="KW-0285">Flavoprotein</keyword>
<keyword evidence="4" id="KW-0521">NADP</keyword>
<dbReference type="InterPro" id="IPR036188">
    <property type="entry name" value="FAD/NAD-bd_sf"/>
</dbReference>
<evidence type="ECO:0000313" key="7">
    <source>
        <dbReference type="Proteomes" id="UP000799302"/>
    </source>
</evidence>
<sequence>MYDSTQFSFRVTHLIKSVAVIGAGAAGAVTAAALAAEGAFDVIRVFERRGEPGGTWIYDSDPEAIKTLQPGKLPPEIDPPLAFPSHLPHISKPSSQTNVPDIDMSFSDQPFPYGTFVPHWIPRQYIGDYFATHRVDKCLVLNTTVEDVTRAYTKVDTSREVWRLTLRRFDASRQVDVWWKEEFDALIIANGHYSVPFIPQVPGLEPYMVKFPNRVSHSRSYRSPELYTNKRVLVIGNSASGKDITTELVHSGIVKLPVYQSRRSRSRWDGNEPPEGVAWKPVIVEYDKIAGDIIFQDDPRLRSTEIDAVIYCTGYKPSFPFWNSKVNGGQLFDYSTGTLINSYQHTFSRKFPDSLGIFGFPRVLTFRSFEYQAVALARLFAGRNATPLPPLKEQENWEKQRAELVRKENRKFPDIPWDNDETMDWLRFLFQLSGLPLLEGYGRCPPVLGEKTRWAM</sequence>
<accession>A0A6A6TXA6</accession>
<gene>
    <name evidence="6" type="ORF">BT63DRAFT_434633</name>
</gene>
<dbReference type="OrthoDB" id="66881at2759"/>
<dbReference type="InterPro" id="IPR020946">
    <property type="entry name" value="Flavin_mOase-like"/>
</dbReference>
<dbReference type="InterPro" id="IPR000960">
    <property type="entry name" value="Flavin_mOase"/>
</dbReference>
<dbReference type="GO" id="GO:0050661">
    <property type="term" value="F:NADP binding"/>
    <property type="evidence" value="ECO:0007669"/>
    <property type="project" value="InterPro"/>
</dbReference>
<protein>
    <submittedName>
        <fullName evidence="6">FAD/NAD(P)-binding domain-containing protein</fullName>
    </submittedName>
</protein>